<dbReference type="InterPro" id="IPR050739">
    <property type="entry name" value="MFP"/>
</dbReference>
<accession>A0A1E7Z5K8</accession>
<evidence type="ECO:0000256" key="1">
    <source>
        <dbReference type="SAM" id="Coils"/>
    </source>
</evidence>
<dbReference type="Gene3D" id="1.10.287.470">
    <property type="entry name" value="Helix hairpin bin"/>
    <property type="match status" value="1"/>
</dbReference>
<evidence type="ECO:0000313" key="3">
    <source>
        <dbReference type="EMBL" id="OFC68780.1"/>
    </source>
</evidence>
<dbReference type="PANTHER" id="PTHR30386:SF27">
    <property type="entry name" value="MEMBRANE FUSION PROTEIN (MFP) FAMILY PROTEIN"/>
    <property type="match status" value="1"/>
</dbReference>
<dbReference type="OrthoDB" id="9760528at2"/>
<dbReference type="SUPFAM" id="SSF111369">
    <property type="entry name" value="HlyD-like secretion proteins"/>
    <property type="match status" value="1"/>
</dbReference>
<keyword evidence="2" id="KW-0472">Membrane</keyword>
<dbReference type="Proteomes" id="UP000175691">
    <property type="component" value="Unassembled WGS sequence"/>
</dbReference>
<dbReference type="RefSeq" id="WP_070127632.1">
    <property type="nucleotide sequence ID" value="NZ_MDHN01000043.1"/>
</dbReference>
<dbReference type="EMBL" id="MDHN01000043">
    <property type="protein sequence ID" value="OFC68780.1"/>
    <property type="molecule type" value="Genomic_DNA"/>
</dbReference>
<feature type="transmembrane region" description="Helical" evidence="2">
    <location>
        <begin position="27"/>
        <end position="45"/>
    </location>
</feature>
<evidence type="ECO:0000313" key="4">
    <source>
        <dbReference type="Proteomes" id="UP000175691"/>
    </source>
</evidence>
<protein>
    <submittedName>
        <fullName evidence="3">Uncharacterized protein</fullName>
    </submittedName>
</protein>
<gene>
    <name evidence="3" type="ORF">BFC18_00655</name>
</gene>
<keyword evidence="4" id="KW-1185">Reference proteome</keyword>
<proteinExistence type="predicted"/>
<dbReference type="AlphaFoldDB" id="A0A1E7Z5K8"/>
<reference evidence="3 4" key="1">
    <citation type="submission" date="2016-08" db="EMBL/GenBank/DDBJ databases">
        <authorList>
            <person name="Seilhamer J.J."/>
        </authorList>
    </citation>
    <scope>NUCLEOTIDE SEQUENCE [LARGE SCALE GENOMIC DNA]</scope>
    <source>
        <strain evidence="3 4">KCTC 42603</strain>
    </source>
</reference>
<name>A0A1E7Z5K8_9ALTE</name>
<keyword evidence="1" id="KW-0175">Coiled coil</keyword>
<evidence type="ECO:0000256" key="2">
    <source>
        <dbReference type="SAM" id="Phobius"/>
    </source>
</evidence>
<dbReference type="PANTHER" id="PTHR30386">
    <property type="entry name" value="MEMBRANE FUSION SUBUNIT OF EMRAB-TOLC MULTIDRUG EFFLUX PUMP"/>
    <property type="match status" value="1"/>
</dbReference>
<feature type="coiled-coil region" evidence="1">
    <location>
        <begin position="98"/>
        <end position="125"/>
    </location>
</feature>
<dbReference type="Gene3D" id="2.40.50.100">
    <property type="match status" value="1"/>
</dbReference>
<keyword evidence="2" id="KW-0812">Transmembrane</keyword>
<organism evidence="3 4">
    <name type="scientific">Alteromonas confluentis</name>
    <dbReference type="NCBI Taxonomy" id="1656094"/>
    <lineage>
        <taxon>Bacteria</taxon>
        <taxon>Pseudomonadati</taxon>
        <taxon>Pseudomonadota</taxon>
        <taxon>Gammaproteobacteria</taxon>
        <taxon>Alteromonadales</taxon>
        <taxon>Alteromonadaceae</taxon>
        <taxon>Alteromonas/Salinimonas group</taxon>
        <taxon>Alteromonas</taxon>
    </lineage>
</organism>
<dbReference type="STRING" id="1656094.BFC18_00655"/>
<sequence>MSNDQHLFMSKMSTLQAQQVPTWYKKVAWSLFLIVFVAAAILYFAPWQQTAYGTGVISTLNPADRAQPISALVPGQIKTWHVREGQKVKEGDPIVTLVDTDKALVERLQAQVKAAELELEADLMAVENAKSNLARQKRLHAEGLVSVRDIEVTENTLQERLAAAAQSEQDLNSIKSSLARQSTQTKYAPQDGTVTRLHSGGVSTLVSSGAVLSYFIPDGVERMVRVKVNGLNAPLVTEGRRVRLQFEGWPIFQFSGWPGTSIGTFGGRVAIVEPVADPNGLFNVWIKPESGSKPWPSETFARLDSRVNAWILLEEVSLGYELWRQLNNFPPENVRTGTEQTVTK</sequence>
<dbReference type="CDD" id="cd06849">
    <property type="entry name" value="lipoyl_domain"/>
    <property type="match status" value="1"/>
</dbReference>
<comment type="caution">
    <text evidence="3">The sequence shown here is derived from an EMBL/GenBank/DDBJ whole genome shotgun (WGS) entry which is preliminary data.</text>
</comment>
<keyword evidence="2" id="KW-1133">Transmembrane helix</keyword>